<evidence type="ECO:0000256" key="1">
    <source>
        <dbReference type="SAM" id="Coils"/>
    </source>
</evidence>
<dbReference type="OrthoDB" id="21513at2759"/>
<evidence type="ECO:0000313" key="4">
    <source>
        <dbReference type="Proteomes" id="UP000800094"/>
    </source>
</evidence>
<dbReference type="EMBL" id="ML987202">
    <property type="protein sequence ID" value="KAF2244871.1"/>
    <property type="molecule type" value="Genomic_DNA"/>
</dbReference>
<accession>A0A6A6I3H9</accession>
<reference evidence="3" key="1">
    <citation type="journal article" date="2020" name="Stud. Mycol.">
        <title>101 Dothideomycetes genomes: a test case for predicting lifestyles and emergence of pathogens.</title>
        <authorList>
            <person name="Haridas S."/>
            <person name="Albert R."/>
            <person name="Binder M."/>
            <person name="Bloem J."/>
            <person name="Labutti K."/>
            <person name="Salamov A."/>
            <person name="Andreopoulos B."/>
            <person name="Baker S."/>
            <person name="Barry K."/>
            <person name="Bills G."/>
            <person name="Bluhm B."/>
            <person name="Cannon C."/>
            <person name="Castanera R."/>
            <person name="Culley D."/>
            <person name="Daum C."/>
            <person name="Ezra D."/>
            <person name="Gonzalez J."/>
            <person name="Henrissat B."/>
            <person name="Kuo A."/>
            <person name="Liang C."/>
            <person name="Lipzen A."/>
            <person name="Lutzoni F."/>
            <person name="Magnuson J."/>
            <person name="Mondo S."/>
            <person name="Nolan M."/>
            <person name="Ohm R."/>
            <person name="Pangilinan J."/>
            <person name="Park H.-J."/>
            <person name="Ramirez L."/>
            <person name="Alfaro M."/>
            <person name="Sun H."/>
            <person name="Tritt A."/>
            <person name="Yoshinaga Y."/>
            <person name="Zwiers L.-H."/>
            <person name="Turgeon B."/>
            <person name="Goodwin S."/>
            <person name="Spatafora J."/>
            <person name="Crous P."/>
            <person name="Grigoriev I."/>
        </authorList>
    </citation>
    <scope>NUCLEOTIDE SEQUENCE</scope>
    <source>
        <strain evidence="3">CBS 122368</strain>
    </source>
</reference>
<dbReference type="GO" id="GO:0070449">
    <property type="term" value="C:elongin complex"/>
    <property type="evidence" value="ECO:0007669"/>
    <property type="project" value="InterPro"/>
</dbReference>
<feature type="coiled-coil region" evidence="1">
    <location>
        <begin position="84"/>
        <end position="126"/>
    </location>
</feature>
<dbReference type="InterPro" id="IPR010684">
    <property type="entry name" value="RNA_pol_II_trans_fac_SIII_A"/>
</dbReference>
<sequence length="305" mass="34139">MPALSLFDLSKQRMIQNIHMLTDIGDLPYSFLAPVLRHIQNPDQLAELEGNCPQVLGETGDIWLRFIKRDIPNWDKKPFEPRDAKNWSKAYRKLKRDAEKEEEAQKEALKQQMQALQKNRIGHQTTIVEGRTGYGPSARRKGFAFGGAGASTSWGNPAAPAKTGKAVFDKLRRGIFDQKQARPKASQMPMHMLAERRATVKQAPARLVRMQENEAPKRMVISREASASLARSNSVPSSASGPKITSRPAPQTTVATAEKPRRTHLPVGQQFSAPKLQPQRPAGAPVPKRRREAPSIFHNPKRRKV</sequence>
<proteinExistence type="predicted"/>
<dbReference type="Pfam" id="PF06881">
    <property type="entry name" value="Elongin_A"/>
    <property type="match status" value="1"/>
</dbReference>
<dbReference type="AlphaFoldDB" id="A0A6A6I3H9"/>
<evidence type="ECO:0000313" key="3">
    <source>
        <dbReference type="EMBL" id="KAF2244871.1"/>
    </source>
</evidence>
<dbReference type="RefSeq" id="XP_033679875.1">
    <property type="nucleotide sequence ID" value="XM_033826069.1"/>
</dbReference>
<protein>
    <recommendedName>
        <fullName evidence="5">Elongin-A</fullName>
    </recommendedName>
</protein>
<keyword evidence="1" id="KW-0175">Coiled coil</keyword>
<dbReference type="GO" id="GO:0006368">
    <property type="term" value="P:transcription elongation by RNA polymerase II"/>
    <property type="evidence" value="ECO:0007669"/>
    <property type="project" value="InterPro"/>
</dbReference>
<dbReference type="PANTHER" id="PTHR15141">
    <property type="entry name" value="TRANSCRIPTION ELONGATION FACTOR B POLYPEPTIDE 3"/>
    <property type="match status" value="1"/>
</dbReference>
<gene>
    <name evidence="3" type="ORF">BU26DRAFT_490975</name>
</gene>
<dbReference type="PANTHER" id="PTHR15141:SF76">
    <property type="entry name" value="TRANSCRIPTION ELONGATION FACTOR B POLYPEPTIDE 3"/>
    <property type="match status" value="1"/>
</dbReference>
<evidence type="ECO:0000256" key="2">
    <source>
        <dbReference type="SAM" id="MobiDB-lite"/>
    </source>
</evidence>
<dbReference type="Gene3D" id="6.10.250.3180">
    <property type="match status" value="1"/>
</dbReference>
<evidence type="ECO:0008006" key="5">
    <source>
        <dbReference type="Google" id="ProtNLM"/>
    </source>
</evidence>
<keyword evidence="4" id="KW-1185">Reference proteome</keyword>
<dbReference type="InterPro" id="IPR051870">
    <property type="entry name" value="Elongin-A_domain"/>
</dbReference>
<feature type="compositionally biased region" description="Polar residues" evidence="2">
    <location>
        <begin position="229"/>
        <end position="240"/>
    </location>
</feature>
<dbReference type="GeneID" id="54579399"/>
<dbReference type="Proteomes" id="UP000800094">
    <property type="component" value="Unassembled WGS sequence"/>
</dbReference>
<name>A0A6A6I3H9_9PLEO</name>
<feature type="region of interest" description="Disordered" evidence="2">
    <location>
        <begin position="225"/>
        <end position="305"/>
    </location>
</feature>
<organism evidence="3 4">
    <name type="scientific">Trematosphaeria pertusa</name>
    <dbReference type="NCBI Taxonomy" id="390896"/>
    <lineage>
        <taxon>Eukaryota</taxon>
        <taxon>Fungi</taxon>
        <taxon>Dikarya</taxon>
        <taxon>Ascomycota</taxon>
        <taxon>Pezizomycotina</taxon>
        <taxon>Dothideomycetes</taxon>
        <taxon>Pleosporomycetidae</taxon>
        <taxon>Pleosporales</taxon>
        <taxon>Massarineae</taxon>
        <taxon>Trematosphaeriaceae</taxon>
        <taxon>Trematosphaeria</taxon>
    </lineage>
</organism>